<dbReference type="InParanoid" id="A0A317XI25"/>
<evidence type="ECO:0000256" key="2">
    <source>
        <dbReference type="SAM" id="Phobius"/>
    </source>
</evidence>
<dbReference type="STRING" id="1882483.A0A317XI25"/>
<feature type="compositionally biased region" description="Low complexity" evidence="1">
    <location>
        <begin position="1109"/>
        <end position="1125"/>
    </location>
</feature>
<feature type="compositionally biased region" description="Low complexity" evidence="1">
    <location>
        <begin position="281"/>
        <end position="294"/>
    </location>
</feature>
<feature type="region of interest" description="Disordered" evidence="1">
    <location>
        <begin position="1033"/>
        <end position="1069"/>
    </location>
</feature>
<feature type="region of interest" description="Disordered" evidence="1">
    <location>
        <begin position="556"/>
        <end position="587"/>
    </location>
</feature>
<dbReference type="Proteomes" id="UP000246740">
    <property type="component" value="Unassembled WGS sequence"/>
</dbReference>
<evidence type="ECO:0000313" key="4">
    <source>
        <dbReference type="Proteomes" id="UP000246740"/>
    </source>
</evidence>
<feature type="compositionally biased region" description="Polar residues" evidence="1">
    <location>
        <begin position="1"/>
        <end position="18"/>
    </location>
</feature>
<keyword evidence="2" id="KW-1133">Transmembrane helix</keyword>
<feature type="region of interest" description="Disordered" evidence="1">
    <location>
        <begin position="1"/>
        <end position="47"/>
    </location>
</feature>
<proteinExistence type="predicted"/>
<feature type="region of interest" description="Disordered" evidence="1">
    <location>
        <begin position="840"/>
        <end position="1001"/>
    </location>
</feature>
<evidence type="ECO:0000313" key="3">
    <source>
        <dbReference type="EMBL" id="PWY97711.1"/>
    </source>
</evidence>
<name>A0A317XI25_9BASI</name>
<feature type="region of interest" description="Disordered" evidence="1">
    <location>
        <begin position="776"/>
        <end position="825"/>
    </location>
</feature>
<feature type="compositionally biased region" description="Low complexity" evidence="1">
    <location>
        <begin position="850"/>
        <end position="860"/>
    </location>
</feature>
<feature type="region of interest" description="Disordered" evidence="1">
    <location>
        <begin position="1077"/>
        <end position="1096"/>
    </location>
</feature>
<keyword evidence="2" id="KW-0472">Membrane</keyword>
<feature type="compositionally biased region" description="Basic residues" evidence="1">
    <location>
        <begin position="20"/>
        <end position="29"/>
    </location>
</feature>
<feature type="compositionally biased region" description="Low complexity" evidence="1">
    <location>
        <begin position="1033"/>
        <end position="1049"/>
    </location>
</feature>
<dbReference type="OrthoDB" id="3361396at2759"/>
<feature type="region of interest" description="Disordered" evidence="1">
    <location>
        <begin position="1109"/>
        <end position="1132"/>
    </location>
</feature>
<keyword evidence="4" id="KW-1185">Reference proteome</keyword>
<gene>
    <name evidence="3" type="ORF">BCV70DRAFT_47796</name>
</gene>
<accession>A0A317XI25</accession>
<organism evidence="3 4">
    <name type="scientific">Testicularia cyperi</name>
    <dbReference type="NCBI Taxonomy" id="1882483"/>
    <lineage>
        <taxon>Eukaryota</taxon>
        <taxon>Fungi</taxon>
        <taxon>Dikarya</taxon>
        <taxon>Basidiomycota</taxon>
        <taxon>Ustilaginomycotina</taxon>
        <taxon>Ustilaginomycetes</taxon>
        <taxon>Ustilaginales</taxon>
        <taxon>Anthracoideaceae</taxon>
        <taxon>Testicularia</taxon>
    </lineage>
</organism>
<feature type="region of interest" description="Disordered" evidence="1">
    <location>
        <begin position="631"/>
        <end position="652"/>
    </location>
</feature>
<feature type="region of interest" description="Disordered" evidence="1">
    <location>
        <begin position="250"/>
        <end position="305"/>
    </location>
</feature>
<feature type="compositionally biased region" description="Polar residues" evidence="1">
    <location>
        <begin position="947"/>
        <end position="971"/>
    </location>
</feature>
<feature type="compositionally biased region" description="Pro residues" evidence="1">
    <location>
        <begin position="472"/>
        <end position="487"/>
    </location>
</feature>
<sequence length="1132" mass="120324">MWAGSSPSWRKRFQSQPLKRSVKKGKPKPRIGINTKPSSSSRTAAGADRVPAIMKNIWSLYRRQDELDAGADAESPAEVATDGLDAADAEATFNDGMWTPPASVTAAILTPSFTATVGMASLTPTPTSEASVTESLSSSVISESVSASSASFSRSSSSAASTSTASKTANPSDRHASSGFKIVYLTPVFIFLGLMLIFTLGGRVWGRVHHASRVEAARRTKREKRLSKEAKKAEMRRIKTMWGYAQTPMLPAEPVDGQDNDIFYTDPNKPPSSRDGRSKLSGNGADGDSSIGSDSDTEPSVSDKYPGTLKILSLALLGEGSKPEPPVTRQRTGTKYEEVMQSNSWLAVKLRRWIGRDENDGFLSQGGAAYTEAPSRGLAQQQRRLRKAMSQNRMRVNASDETLHEDVGWKNKAANGALSPATTLSVGSAELDEKVDFSPGYATIDLSRTQQAASDPFYGSHQLGLGGYVRKPLPPQPQESPYRPSPQPQFLAGLRSRSKQYENIPAGAAAAEPDTPRKASASGLNGIPKGFGLGGLGITGVWRAVASFGGGLTGGRHTALDQDDEHANSHNDEESFLGRPYKPHSDVMSECDTPYENTPVRATGSPYRAASHVQASPSKGLMRNSTVLQVKSRPGQPWNPTPEPGDRANLETPGRTMTAAKWNEAVLSSPVNRTSQQPVFQPFPGMNTNTTDDANIAGASPAQDVSQPRPHISSTGVGVHRTKTLASVKSMSRAQMLAAKLTSPAFTDYSDLVACYSTPSSQATGDDLFSPEVADARVPYSPSGHARQAESDDEEDERGNPGIRTISTLSGARTADLDKEQVQVGRSKLQRAMTAKFASAGLSTHELQRSKTASTAASSSDGNKPTLLARRPTVHHSKARVPELQPGPDAAGSGSPQQRIPVEERGRGSLYPYSLTQPLRLTPKASDSPVLPARTSSSPRRPGCQETGLSSESAMSTVTRQPQRIQLSNPVRPTEGSEGGAGMPSSLMIASPEAPTFQSRHRQQLSYDVSAAYVTRNSARGYANFSRLGLSSQPAISTSAASATPPRRANAISPTRAPADSILSPASQLSDSEGIVFDGRAIKQPTPAQKAKNRSNALAAVNDIVHRSYAATSSSSESSAAGGSSSRDDPNF</sequence>
<dbReference type="AlphaFoldDB" id="A0A317XI25"/>
<feature type="region of interest" description="Disordered" evidence="1">
    <location>
        <begin position="465"/>
        <end position="490"/>
    </location>
</feature>
<keyword evidence="2" id="KW-0812">Transmembrane</keyword>
<feature type="compositionally biased region" description="Low complexity" evidence="1">
    <location>
        <begin position="152"/>
        <end position="169"/>
    </location>
</feature>
<reference evidence="3 4" key="1">
    <citation type="journal article" date="2018" name="Mol. Biol. Evol.">
        <title>Broad Genomic Sampling Reveals a Smut Pathogenic Ancestry of the Fungal Clade Ustilaginomycotina.</title>
        <authorList>
            <person name="Kijpornyongpan T."/>
            <person name="Mondo S.J."/>
            <person name="Barry K."/>
            <person name="Sandor L."/>
            <person name="Lee J."/>
            <person name="Lipzen A."/>
            <person name="Pangilinan J."/>
            <person name="LaButti K."/>
            <person name="Hainaut M."/>
            <person name="Henrissat B."/>
            <person name="Grigoriev I.V."/>
            <person name="Spatafora J.W."/>
            <person name="Aime M.C."/>
        </authorList>
    </citation>
    <scope>NUCLEOTIDE SEQUENCE [LARGE SCALE GENOMIC DNA]</scope>
    <source>
        <strain evidence="3 4">MCA 3645</strain>
    </source>
</reference>
<protein>
    <submittedName>
        <fullName evidence="3">Uncharacterized protein</fullName>
    </submittedName>
</protein>
<feature type="transmembrane region" description="Helical" evidence="2">
    <location>
        <begin position="182"/>
        <end position="205"/>
    </location>
</feature>
<evidence type="ECO:0000256" key="1">
    <source>
        <dbReference type="SAM" id="MobiDB-lite"/>
    </source>
</evidence>
<feature type="region of interest" description="Disordered" evidence="1">
    <location>
        <begin position="152"/>
        <end position="175"/>
    </location>
</feature>
<dbReference type="EMBL" id="KZ819203">
    <property type="protein sequence ID" value="PWY97711.1"/>
    <property type="molecule type" value="Genomic_DNA"/>
</dbReference>